<dbReference type="Proteomes" id="UP001596303">
    <property type="component" value="Unassembled WGS sequence"/>
</dbReference>
<dbReference type="RefSeq" id="WP_377382098.1">
    <property type="nucleotide sequence ID" value="NZ_JBHSSW010000066.1"/>
</dbReference>
<proteinExistence type="predicted"/>
<dbReference type="PIRSF" id="PIRSF035865">
    <property type="entry name" value="UCP035865"/>
    <property type="match status" value="1"/>
</dbReference>
<comment type="caution">
    <text evidence="1">The sequence shown here is derived from an EMBL/GenBank/DDBJ whole genome shotgun (WGS) entry which is preliminary data.</text>
</comment>
<evidence type="ECO:0000313" key="2">
    <source>
        <dbReference type="Proteomes" id="UP001596303"/>
    </source>
</evidence>
<protein>
    <submittedName>
        <fullName evidence="1">DUF2336 domain-containing protein</fullName>
    </submittedName>
</protein>
<dbReference type="InterPro" id="IPR019285">
    <property type="entry name" value="DUF2336"/>
</dbReference>
<sequence length="387" mass="43080">MSVKAMRPRLSQEDIIRLMKGSSVEDRAHATHKLCRRISVEDLTHEEKVFADQILALLAKDAEVLVRRAMAVTLKNSPNLPRNVALKLAHDVEAVALPVLQSSPVFTGSDLVELVLNATDAKQIAIAGRDALSSDVTTAMSEHACRDAVKVMAANDGAEMTERGYDAVLKRFKADQDVHGALISRQWIPPQIAEKMVSLVSGELFDKLVNEHELPPQLAIELASGARERATLDLVEQAGRSTNMERFVQQLNLNGRLTSSMIMRGLCLGHMRFVEWAIAELAGIPHSKAWLMLHDAGSLGLRTIFERAGLPNGMFMPFKTAISVYHELEFNGLEGDRQRFRTCMIERILTQFQAIPQSDLDYLLEKLDAYRDVRDRDESGKSEEEAA</sequence>
<gene>
    <name evidence="1" type="ORF">ACFQDM_18790</name>
</gene>
<evidence type="ECO:0000313" key="1">
    <source>
        <dbReference type="EMBL" id="MFC6200127.1"/>
    </source>
</evidence>
<organism evidence="1 2">
    <name type="scientific">Ponticaulis profundi</name>
    <dbReference type="NCBI Taxonomy" id="2665222"/>
    <lineage>
        <taxon>Bacteria</taxon>
        <taxon>Pseudomonadati</taxon>
        <taxon>Pseudomonadota</taxon>
        <taxon>Alphaproteobacteria</taxon>
        <taxon>Hyphomonadales</taxon>
        <taxon>Hyphomonadaceae</taxon>
        <taxon>Ponticaulis</taxon>
    </lineage>
</organism>
<reference evidence="2" key="1">
    <citation type="journal article" date="2019" name="Int. J. Syst. Evol. Microbiol.">
        <title>The Global Catalogue of Microorganisms (GCM) 10K type strain sequencing project: providing services to taxonomists for standard genome sequencing and annotation.</title>
        <authorList>
            <consortium name="The Broad Institute Genomics Platform"/>
            <consortium name="The Broad Institute Genome Sequencing Center for Infectious Disease"/>
            <person name="Wu L."/>
            <person name="Ma J."/>
        </authorList>
    </citation>
    <scope>NUCLEOTIDE SEQUENCE [LARGE SCALE GENOMIC DNA]</scope>
    <source>
        <strain evidence="2">CGMCC-1.15741</strain>
    </source>
</reference>
<dbReference type="InterPro" id="IPR014598">
    <property type="entry name" value="UCP035865"/>
</dbReference>
<name>A0ABW1SEI0_9PROT</name>
<accession>A0ABW1SEI0</accession>
<dbReference type="Pfam" id="PF10098">
    <property type="entry name" value="DUF2336"/>
    <property type="match status" value="1"/>
</dbReference>
<keyword evidence="2" id="KW-1185">Reference proteome</keyword>
<dbReference type="EMBL" id="JBHSSW010000066">
    <property type="protein sequence ID" value="MFC6200127.1"/>
    <property type="molecule type" value="Genomic_DNA"/>
</dbReference>